<dbReference type="RefSeq" id="WP_164734899.1">
    <property type="nucleotide sequence ID" value="NZ_BMKB01000012.1"/>
</dbReference>
<evidence type="ECO:0000256" key="1">
    <source>
        <dbReference type="ARBA" id="ARBA00023015"/>
    </source>
</evidence>
<dbReference type="Gene3D" id="1.10.10.10">
    <property type="entry name" value="Winged helix-like DNA-binding domain superfamily/Winged helix DNA-binding domain"/>
    <property type="match status" value="1"/>
</dbReference>
<keyword evidence="2" id="KW-0238">DNA-binding</keyword>
<evidence type="ECO:0000313" key="6">
    <source>
        <dbReference type="Proteomes" id="UP000596977"/>
    </source>
</evidence>
<name>A0A916RP18_9HYPH</name>
<comment type="caution">
    <text evidence="5">The sequence shown here is derived from an EMBL/GenBank/DDBJ whole genome shotgun (WGS) entry which is preliminary data.</text>
</comment>
<dbReference type="InterPro" id="IPR005143">
    <property type="entry name" value="TF_LuxR_autoind-bd_dom"/>
</dbReference>
<keyword evidence="6" id="KW-1185">Reference proteome</keyword>
<dbReference type="SUPFAM" id="SSF46894">
    <property type="entry name" value="C-terminal effector domain of the bipartite response regulators"/>
    <property type="match status" value="1"/>
</dbReference>
<evidence type="ECO:0000313" key="5">
    <source>
        <dbReference type="EMBL" id="GGA64499.1"/>
    </source>
</evidence>
<reference evidence="5 6" key="1">
    <citation type="journal article" date="2014" name="Int. J. Syst. Evol. Microbiol.">
        <title>Complete genome sequence of Corynebacterium casei LMG S-19264T (=DSM 44701T), isolated from a smear-ripened cheese.</title>
        <authorList>
            <consortium name="US DOE Joint Genome Institute (JGI-PGF)"/>
            <person name="Walter F."/>
            <person name="Albersmeier A."/>
            <person name="Kalinowski J."/>
            <person name="Ruckert C."/>
        </authorList>
    </citation>
    <scope>NUCLEOTIDE SEQUENCE [LARGE SCALE GENOMIC DNA]</scope>
    <source>
        <strain evidence="5 6">CGMCC 1.15896</strain>
    </source>
</reference>
<dbReference type="InterPro" id="IPR000792">
    <property type="entry name" value="Tscrpt_reg_LuxR_C"/>
</dbReference>
<evidence type="ECO:0000259" key="4">
    <source>
        <dbReference type="PROSITE" id="PS50043"/>
    </source>
</evidence>
<sequence>MNRRTKKKVKPLFDELRDWLSVANSDHDIKTTLERFAARYGFSWFTYLAVNDANVRGLSNYSLDWQERYLADHLVVIDPILAVARSAKRPFAWSAGSVAPGWTRRQIQFMRDAAAVGIRSGVSIPIHDGYGIRAVATFSGSETEVDREIVADEFDLLAIGAYLHAFLARRDDIALHAAKCPLTHSQLECLSWLVQGKNNTDVALIRGISTRAVEYQLQAIRHKLGASTTVQAAAIALDRRWVSL</sequence>
<keyword evidence="3" id="KW-0804">Transcription</keyword>
<proteinExistence type="predicted"/>
<dbReference type="Proteomes" id="UP000596977">
    <property type="component" value="Unassembled WGS sequence"/>
</dbReference>
<organism evidence="5 6">
    <name type="scientific">Pelagibacterium lentulum</name>
    <dbReference type="NCBI Taxonomy" id="2029865"/>
    <lineage>
        <taxon>Bacteria</taxon>
        <taxon>Pseudomonadati</taxon>
        <taxon>Pseudomonadota</taxon>
        <taxon>Alphaproteobacteria</taxon>
        <taxon>Hyphomicrobiales</taxon>
        <taxon>Devosiaceae</taxon>
        <taxon>Pelagibacterium</taxon>
    </lineage>
</organism>
<dbReference type="GO" id="GO:0006355">
    <property type="term" value="P:regulation of DNA-templated transcription"/>
    <property type="evidence" value="ECO:0007669"/>
    <property type="project" value="InterPro"/>
</dbReference>
<dbReference type="InterPro" id="IPR016032">
    <property type="entry name" value="Sig_transdc_resp-reg_C-effctor"/>
</dbReference>
<dbReference type="CDD" id="cd06170">
    <property type="entry name" value="LuxR_C_like"/>
    <property type="match status" value="1"/>
</dbReference>
<evidence type="ECO:0000256" key="2">
    <source>
        <dbReference type="ARBA" id="ARBA00023125"/>
    </source>
</evidence>
<accession>A0A916RP18</accession>
<dbReference type="PROSITE" id="PS50043">
    <property type="entry name" value="HTH_LUXR_2"/>
    <property type="match status" value="1"/>
</dbReference>
<dbReference type="Gene3D" id="3.30.450.80">
    <property type="entry name" value="Transcription factor LuxR-like, autoinducer-binding domain"/>
    <property type="match status" value="1"/>
</dbReference>
<dbReference type="InterPro" id="IPR036388">
    <property type="entry name" value="WH-like_DNA-bd_sf"/>
</dbReference>
<gene>
    <name evidence="5" type="ORF">GCM10011499_38720</name>
</gene>
<protein>
    <submittedName>
        <fullName evidence="5">LuxR family transcriptional regulator</fullName>
    </submittedName>
</protein>
<dbReference type="GO" id="GO:0003677">
    <property type="term" value="F:DNA binding"/>
    <property type="evidence" value="ECO:0007669"/>
    <property type="project" value="UniProtKB-KW"/>
</dbReference>
<feature type="domain" description="HTH luxR-type" evidence="4">
    <location>
        <begin position="175"/>
        <end position="240"/>
    </location>
</feature>
<dbReference type="Pfam" id="PF03472">
    <property type="entry name" value="Autoind_bind"/>
    <property type="match status" value="1"/>
</dbReference>
<dbReference type="Pfam" id="PF00196">
    <property type="entry name" value="GerE"/>
    <property type="match status" value="1"/>
</dbReference>
<dbReference type="SMART" id="SM00421">
    <property type="entry name" value="HTH_LUXR"/>
    <property type="match status" value="1"/>
</dbReference>
<keyword evidence="1" id="KW-0805">Transcription regulation</keyword>
<dbReference type="AlphaFoldDB" id="A0A916RP18"/>
<evidence type="ECO:0000256" key="3">
    <source>
        <dbReference type="ARBA" id="ARBA00023163"/>
    </source>
</evidence>
<dbReference type="SUPFAM" id="SSF75516">
    <property type="entry name" value="Pheromone-binding domain of LuxR-like quorum-sensing transcription factors"/>
    <property type="match status" value="1"/>
</dbReference>
<dbReference type="EMBL" id="BMKB01000012">
    <property type="protein sequence ID" value="GGA64499.1"/>
    <property type="molecule type" value="Genomic_DNA"/>
</dbReference>
<dbReference type="InterPro" id="IPR036693">
    <property type="entry name" value="TF_LuxR_autoind-bd_dom_sf"/>
</dbReference>